<dbReference type="PANTHER" id="PTHR12151:SF1">
    <property type="entry name" value="PROTEIN SCO1 HOMOLOG 2, MITOCHONDRIAL"/>
    <property type="match status" value="1"/>
</dbReference>
<dbReference type="CDD" id="cd02968">
    <property type="entry name" value="SCO"/>
    <property type="match status" value="1"/>
</dbReference>
<dbReference type="SUPFAM" id="SSF52833">
    <property type="entry name" value="Thioredoxin-like"/>
    <property type="match status" value="1"/>
</dbReference>
<evidence type="ECO:0000256" key="1">
    <source>
        <dbReference type="ARBA" id="ARBA00010996"/>
    </source>
</evidence>
<dbReference type="Pfam" id="PF02630">
    <property type="entry name" value="SCO1-SenC"/>
    <property type="match status" value="1"/>
</dbReference>
<evidence type="ECO:0000313" key="2">
    <source>
        <dbReference type="EMBL" id="KAK2655788.1"/>
    </source>
</evidence>
<dbReference type="EMBL" id="JANJYI010000003">
    <property type="protein sequence ID" value="KAK2655788.1"/>
    <property type="molecule type" value="Genomic_DNA"/>
</dbReference>
<dbReference type="AlphaFoldDB" id="A0AAD9XAI3"/>
<keyword evidence="3" id="KW-1185">Reference proteome</keyword>
<reference evidence="2" key="1">
    <citation type="journal article" date="2023" name="Plant J.">
        <title>Genome sequences and population genomics provide insights into the demographic history, inbreeding, and mutation load of two 'living fossil' tree species of Dipteronia.</title>
        <authorList>
            <person name="Feng Y."/>
            <person name="Comes H.P."/>
            <person name="Chen J."/>
            <person name="Zhu S."/>
            <person name="Lu R."/>
            <person name="Zhang X."/>
            <person name="Li P."/>
            <person name="Qiu J."/>
            <person name="Olsen K.M."/>
            <person name="Qiu Y."/>
        </authorList>
    </citation>
    <scope>NUCLEOTIDE SEQUENCE</scope>
    <source>
        <strain evidence="2">KIB01</strain>
    </source>
</reference>
<dbReference type="GO" id="GO:0005739">
    <property type="term" value="C:mitochondrion"/>
    <property type="evidence" value="ECO:0007669"/>
    <property type="project" value="GOC"/>
</dbReference>
<name>A0AAD9XAI3_9ROSI</name>
<accession>A0AAD9XAI3</accession>
<protein>
    <submittedName>
        <fullName evidence="2">Uncharacterized protein</fullName>
    </submittedName>
</protein>
<proteinExistence type="inferred from homology"/>
<dbReference type="FunFam" id="3.40.30.10:FF:000013">
    <property type="entry name" value="Blast:Protein SCO1 homolog, mitochondrial"/>
    <property type="match status" value="1"/>
</dbReference>
<dbReference type="InterPro" id="IPR036249">
    <property type="entry name" value="Thioredoxin-like_sf"/>
</dbReference>
<dbReference type="Proteomes" id="UP001280121">
    <property type="component" value="Unassembled WGS sequence"/>
</dbReference>
<dbReference type="GO" id="GO:0033617">
    <property type="term" value="P:mitochondrial respiratory chain complex IV assembly"/>
    <property type="evidence" value="ECO:0007669"/>
    <property type="project" value="TreeGrafter"/>
</dbReference>
<evidence type="ECO:0000313" key="3">
    <source>
        <dbReference type="Proteomes" id="UP001280121"/>
    </source>
</evidence>
<sequence length="296" mass="33333">MLVNRQGFLFSRVSVEELKIFFPCKIMPVSRFLFSAAKHRLKPPSSVLQRFDPSKRIQACSYIKSSRQSYGKPGGSPVMNVETKAPHSWSTYAIPAVLLGFVGLATLVHYNDERRAVPKGQGQNCGCDKVQGPIIGGPFTLVDTENRPVTERNFLGNWVLLYFGYTSSPDIGPEQVQIMANAIDTLESKRNIKILPVFVTIDPQRDTPAQLRAYLQEFDSRIVGLTGCIGALRKMAQDFRVYFKKVEEEGGDYLVESSHNMYFINPSMEVSRCFGVEYTAEELAEEIRKELKRMAA</sequence>
<dbReference type="Gene3D" id="3.40.30.10">
    <property type="entry name" value="Glutaredoxin"/>
    <property type="match status" value="1"/>
</dbReference>
<dbReference type="InterPro" id="IPR003782">
    <property type="entry name" value="SCO1/SenC"/>
</dbReference>
<comment type="caution">
    <text evidence="2">The sequence shown here is derived from an EMBL/GenBank/DDBJ whole genome shotgun (WGS) entry which is preliminary data.</text>
</comment>
<organism evidence="2 3">
    <name type="scientific">Dipteronia dyeriana</name>
    <dbReference type="NCBI Taxonomy" id="168575"/>
    <lineage>
        <taxon>Eukaryota</taxon>
        <taxon>Viridiplantae</taxon>
        <taxon>Streptophyta</taxon>
        <taxon>Embryophyta</taxon>
        <taxon>Tracheophyta</taxon>
        <taxon>Spermatophyta</taxon>
        <taxon>Magnoliopsida</taxon>
        <taxon>eudicotyledons</taxon>
        <taxon>Gunneridae</taxon>
        <taxon>Pentapetalae</taxon>
        <taxon>rosids</taxon>
        <taxon>malvids</taxon>
        <taxon>Sapindales</taxon>
        <taxon>Sapindaceae</taxon>
        <taxon>Hippocastanoideae</taxon>
        <taxon>Acereae</taxon>
        <taxon>Dipteronia</taxon>
    </lineage>
</organism>
<gene>
    <name evidence="2" type="ORF">Ddye_008840</name>
</gene>
<dbReference type="PANTHER" id="PTHR12151">
    <property type="entry name" value="ELECTRON TRANSPORT PROTIN SCO1/SENC FAMILY MEMBER"/>
    <property type="match status" value="1"/>
</dbReference>
<comment type="similarity">
    <text evidence="1">Belongs to the SCO1/2 family.</text>
</comment>